<dbReference type="GO" id="GO:0005886">
    <property type="term" value="C:plasma membrane"/>
    <property type="evidence" value="ECO:0007669"/>
    <property type="project" value="UniProtKB-SubCell"/>
</dbReference>
<dbReference type="InterPro" id="IPR018383">
    <property type="entry name" value="UPF0324_pro"/>
</dbReference>
<sequence>MSIKQYVFSHLPGLALTIAVAVVALAIQIIEVDYFGQPWIEGLVLAILLGTAIHTIFGLNPAFNAGIQFASKTLLEIAIVMLGASISLSAIGDAGGMLVLSIAAVVALALGASYIIGRALGLPAKLAMLVACGNSICGNSAIVAAAPVIDAHSDDVAASIAFTAALGIFVVLLLPLSQIYFEMSDRQYGIVAGMTVYAVPQVLAATVSGGILATQIGTLVKLIRVLMLGPVIVLLGFTMGDRTRGRPSLGRMVPWFIVGFLGMMACRSLDLIPHVALKPVNEASTVLTIISMAGLGLTVNIRTVVHAGGRVLVAGILSLLVLAAISAAVLFVLSIH</sequence>
<evidence type="ECO:0000256" key="5">
    <source>
        <dbReference type="ARBA" id="ARBA00022989"/>
    </source>
</evidence>
<feature type="transmembrane region" description="Helical" evidence="7">
    <location>
        <begin position="97"/>
        <end position="116"/>
    </location>
</feature>
<feature type="transmembrane region" description="Helical" evidence="7">
    <location>
        <begin position="252"/>
        <end position="272"/>
    </location>
</feature>
<evidence type="ECO:0000256" key="3">
    <source>
        <dbReference type="ARBA" id="ARBA00022475"/>
    </source>
</evidence>
<comment type="caution">
    <text evidence="8">The sequence shown here is derived from an EMBL/GenBank/DDBJ whole genome shotgun (WGS) entry which is preliminary data.</text>
</comment>
<evidence type="ECO:0000256" key="4">
    <source>
        <dbReference type="ARBA" id="ARBA00022692"/>
    </source>
</evidence>
<feature type="transmembrane region" description="Helical" evidence="7">
    <location>
        <begin position="128"/>
        <end position="150"/>
    </location>
</feature>
<keyword evidence="4 7" id="KW-0812">Transmembrane</keyword>
<feature type="transmembrane region" description="Helical" evidence="7">
    <location>
        <begin position="42"/>
        <end position="62"/>
    </location>
</feature>
<comment type="similarity">
    <text evidence="2">Belongs to the UPF0324 family.</text>
</comment>
<keyword evidence="6 7" id="KW-0472">Membrane</keyword>
<organism evidence="8 9">
    <name type="scientific">Phyllobacterium myrsinacearum</name>
    <dbReference type="NCBI Taxonomy" id="28101"/>
    <lineage>
        <taxon>Bacteria</taxon>
        <taxon>Pseudomonadati</taxon>
        <taxon>Pseudomonadota</taxon>
        <taxon>Alphaproteobacteria</taxon>
        <taxon>Hyphomicrobiales</taxon>
        <taxon>Phyllobacteriaceae</taxon>
        <taxon>Phyllobacterium</taxon>
    </lineage>
</organism>
<dbReference type="RefSeq" id="WP_105733205.1">
    <property type="nucleotide sequence ID" value="NZ_PVBT01000002.1"/>
</dbReference>
<evidence type="ECO:0000256" key="7">
    <source>
        <dbReference type="SAM" id="Phobius"/>
    </source>
</evidence>
<comment type="subcellular location">
    <subcellularLocation>
        <location evidence="1">Cell membrane</location>
        <topology evidence="1">Multi-pass membrane protein</topology>
    </subcellularLocation>
</comment>
<dbReference type="EMBL" id="PVBT01000002">
    <property type="protein sequence ID" value="PRD54975.1"/>
    <property type="molecule type" value="Genomic_DNA"/>
</dbReference>
<feature type="transmembrane region" description="Helical" evidence="7">
    <location>
        <begin position="156"/>
        <end position="176"/>
    </location>
</feature>
<dbReference type="AlphaFoldDB" id="A0A2S9JP57"/>
<gene>
    <name evidence="8" type="ORF">C5750_07195</name>
</gene>
<dbReference type="OrthoDB" id="5393513at2"/>
<keyword evidence="9" id="KW-1185">Reference proteome</keyword>
<feature type="transmembrane region" description="Helical" evidence="7">
    <location>
        <begin position="312"/>
        <end position="335"/>
    </location>
</feature>
<keyword evidence="5 7" id="KW-1133">Transmembrane helix</keyword>
<feature type="transmembrane region" description="Helical" evidence="7">
    <location>
        <begin position="7"/>
        <end position="30"/>
    </location>
</feature>
<dbReference type="Pfam" id="PF03601">
    <property type="entry name" value="Cons_hypoth698"/>
    <property type="match status" value="1"/>
</dbReference>
<keyword evidence="3" id="KW-1003">Cell membrane</keyword>
<evidence type="ECO:0000313" key="9">
    <source>
        <dbReference type="Proteomes" id="UP000238563"/>
    </source>
</evidence>
<evidence type="ECO:0000313" key="8">
    <source>
        <dbReference type="EMBL" id="PRD54975.1"/>
    </source>
</evidence>
<evidence type="ECO:0000256" key="6">
    <source>
        <dbReference type="ARBA" id="ARBA00023136"/>
    </source>
</evidence>
<evidence type="ECO:0000256" key="1">
    <source>
        <dbReference type="ARBA" id="ARBA00004651"/>
    </source>
</evidence>
<dbReference type="PANTHER" id="PTHR30106">
    <property type="entry name" value="INNER MEMBRANE PROTEIN YEIH-RELATED"/>
    <property type="match status" value="1"/>
</dbReference>
<accession>A0A2S9JP57</accession>
<feature type="transmembrane region" description="Helical" evidence="7">
    <location>
        <begin position="188"/>
        <end position="216"/>
    </location>
</feature>
<evidence type="ECO:0000256" key="2">
    <source>
        <dbReference type="ARBA" id="ARBA00007977"/>
    </source>
</evidence>
<name>A0A2S9JP57_9HYPH</name>
<feature type="transmembrane region" description="Helical" evidence="7">
    <location>
        <begin position="284"/>
        <end position="305"/>
    </location>
</feature>
<proteinExistence type="inferred from homology"/>
<dbReference type="PANTHER" id="PTHR30106:SF2">
    <property type="entry name" value="UPF0324 INNER MEMBRANE PROTEIN YEIH"/>
    <property type="match status" value="1"/>
</dbReference>
<reference evidence="8 9" key="1">
    <citation type="submission" date="2018-02" db="EMBL/GenBank/DDBJ databases">
        <title>The draft genome of Phyllobacterium myrsinacearum DSM5892.</title>
        <authorList>
            <person name="Li L."/>
            <person name="Liu L."/>
            <person name="Zhang X."/>
            <person name="Wang T."/>
        </authorList>
    </citation>
    <scope>NUCLEOTIDE SEQUENCE [LARGE SCALE GENOMIC DNA]</scope>
    <source>
        <strain evidence="8 9">DSM 5892</strain>
    </source>
</reference>
<protein>
    <submittedName>
        <fullName evidence="8">Putative sulfate exporter family transporter</fullName>
    </submittedName>
</protein>
<feature type="transmembrane region" description="Helical" evidence="7">
    <location>
        <begin position="74"/>
        <end position="91"/>
    </location>
</feature>
<feature type="transmembrane region" description="Helical" evidence="7">
    <location>
        <begin position="222"/>
        <end position="240"/>
    </location>
</feature>
<dbReference type="Proteomes" id="UP000238563">
    <property type="component" value="Unassembled WGS sequence"/>
</dbReference>